<reference evidence="1" key="1">
    <citation type="submission" date="2014-09" db="EMBL/GenBank/DDBJ databases">
        <authorList>
            <person name="Magalhaes I.L.F."/>
            <person name="Oliveira U."/>
            <person name="Santos F.R."/>
            <person name="Vidigal T.H.D.A."/>
            <person name="Brescovit A.D."/>
            <person name="Santos A.J."/>
        </authorList>
    </citation>
    <scope>NUCLEOTIDE SEQUENCE</scope>
    <source>
        <tissue evidence="1">Shoot tissue taken approximately 20 cm above the soil surface</tissue>
    </source>
</reference>
<sequence>MIEVHFFMLMCPDLYCVCL</sequence>
<dbReference type="AlphaFoldDB" id="A0A0A8ZAP6"/>
<evidence type="ECO:0000313" key="1">
    <source>
        <dbReference type="EMBL" id="JAD35886.1"/>
    </source>
</evidence>
<organism evidence="1">
    <name type="scientific">Arundo donax</name>
    <name type="common">Giant reed</name>
    <name type="synonym">Donax arundinaceus</name>
    <dbReference type="NCBI Taxonomy" id="35708"/>
    <lineage>
        <taxon>Eukaryota</taxon>
        <taxon>Viridiplantae</taxon>
        <taxon>Streptophyta</taxon>
        <taxon>Embryophyta</taxon>
        <taxon>Tracheophyta</taxon>
        <taxon>Spermatophyta</taxon>
        <taxon>Magnoliopsida</taxon>
        <taxon>Liliopsida</taxon>
        <taxon>Poales</taxon>
        <taxon>Poaceae</taxon>
        <taxon>PACMAD clade</taxon>
        <taxon>Arundinoideae</taxon>
        <taxon>Arundineae</taxon>
        <taxon>Arundo</taxon>
    </lineage>
</organism>
<protein>
    <submittedName>
        <fullName evidence="1">Uncharacterized protein</fullName>
    </submittedName>
</protein>
<reference evidence="1" key="2">
    <citation type="journal article" date="2015" name="Data Brief">
        <title>Shoot transcriptome of the giant reed, Arundo donax.</title>
        <authorList>
            <person name="Barrero R.A."/>
            <person name="Guerrero F.D."/>
            <person name="Moolhuijzen P."/>
            <person name="Goolsby J.A."/>
            <person name="Tidwell J."/>
            <person name="Bellgard S.E."/>
            <person name="Bellgard M.I."/>
        </authorList>
    </citation>
    <scope>NUCLEOTIDE SEQUENCE</scope>
    <source>
        <tissue evidence="1">Shoot tissue taken approximately 20 cm above the soil surface</tissue>
    </source>
</reference>
<name>A0A0A8ZAP6_ARUDO</name>
<dbReference type="EMBL" id="GBRH01262009">
    <property type="protein sequence ID" value="JAD35886.1"/>
    <property type="molecule type" value="Transcribed_RNA"/>
</dbReference>
<proteinExistence type="predicted"/>
<accession>A0A0A8ZAP6</accession>